<reference evidence="3 4" key="1">
    <citation type="submission" date="2019-01" db="EMBL/GenBank/DDBJ databases">
        <authorList>
            <person name="Deng T."/>
        </authorList>
    </citation>
    <scope>NUCLEOTIDE SEQUENCE [LARGE SCALE GENOMIC DNA]</scope>
    <source>
        <strain evidence="3 4">F8825</strain>
    </source>
</reference>
<keyword evidence="4" id="KW-1185">Reference proteome</keyword>
<dbReference type="GO" id="GO:0003838">
    <property type="term" value="F:sterol 24-C-methyltransferase activity"/>
    <property type="evidence" value="ECO:0007669"/>
    <property type="project" value="TreeGrafter"/>
</dbReference>
<comment type="caution">
    <text evidence="3">The sequence shown here is derived from an EMBL/GenBank/DDBJ whole genome shotgun (WGS) entry which is preliminary data.</text>
</comment>
<dbReference type="GO" id="GO:0032259">
    <property type="term" value="P:methylation"/>
    <property type="evidence" value="ECO:0007669"/>
    <property type="project" value="UniProtKB-KW"/>
</dbReference>
<proteinExistence type="predicted"/>
<gene>
    <name evidence="3" type="ORF">EUU22_13260</name>
</gene>
<dbReference type="EMBL" id="SDVB01000238">
    <property type="protein sequence ID" value="RYC12027.1"/>
    <property type="molecule type" value="Genomic_DNA"/>
</dbReference>
<dbReference type="CDD" id="cd02440">
    <property type="entry name" value="AdoMet_MTases"/>
    <property type="match status" value="1"/>
</dbReference>
<evidence type="ECO:0000313" key="4">
    <source>
        <dbReference type="Proteomes" id="UP000291088"/>
    </source>
</evidence>
<dbReference type="InterPro" id="IPR013216">
    <property type="entry name" value="Methyltransf_11"/>
</dbReference>
<dbReference type="InterPro" id="IPR050447">
    <property type="entry name" value="Erg6_SMT_methyltransf"/>
</dbReference>
<dbReference type="OrthoDB" id="7856199at2"/>
<dbReference type="InterPro" id="IPR029063">
    <property type="entry name" value="SAM-dependent_MTases_sf"/>
</dbReference>
<organism evidence="3 4">
    <name type="scientific">Ciceribacter ferrooxidans</name>
    <dbReference type="NCBI Taxonomy" id="2509717"/>
    <lineage>
        <taxon>Bacteria</taxon>
        <taxon>Pseudomonadati</taxon>
        <taxon>Pseudomonadota</taxon>
        <taxon>Alphaproteobacteria</taxon>
        <taxon>Hyphomicrobiales</taxon>
        <taxon>Rhizobiaceae</taxon>
        <taxon>Ciceribacter</taxon>
    </lineage>
</organism>
<dbReference type="Gene3D" id="3.40.50.150">
    <property type="entry name" value="Vaccinia Virus protein VP39"/>
    <property type="match status" value="1"/>
</dbReference>
<dbReference type="AlphaFoldDB" id="A0A4V1RQ90"/>
<evidence type="ECO:0000259" key="2">
    <source>
        <dbReference type="Pfam" id="PF08241"/>
    </source>
</evidence>
<dbReference type="GO" id="GO:0016126">
    <property type="term" value="P:sterol biosynthetic process"/>
    <property type="evidence" value="ECO:0007669"/>
    <property type="project" value="TreeGrafter"/>
</dbReference>
<dbReference type="PANTHER" id="PTHR44068:SF1">
    <property type="entry name" value="HYPOTHETICAL LOC100005854"/>
    <property type="match status" value="1"/>
</dbReference>
<keyword evidence="3" id="KW-0489">Methyltransferase</keyword>
<keyword evidence="1 3" id="KW-0808">Transferase</keyword>
<accession>A0A4V1RQ90</accession>
<sequence length="272" mass="30451">MSSRLFSSVLDIATPGRFPRAQKWIWRRVYNLLSLFWKDRDWRFMNYGYVGDGPAFPLRPEDEKERAFIGLYQQAMEGLPVEGARVLEVGSGRGGGARYVARYFAPAAVTGLDYSPETVRRARSLNADTPKLTFEQGDAEKMPFTDASFDIVVNIESSHCYGDVEAFAREVARVLKPGGWFTFADMRPKSQLSALDAQLAAPGLECVASRNISTNVVAALDAAEARKRERIGRAWFLKQFMAEFSGAKGSMLYKGLKGGSIIYVARRYRKTQ</sequence>
<evidence type="ECO:0000256" key="1">
    <source>
        <dbReference type="ARBA" id="ARBA00022679"/>
    </source>
</evidence>
<dbReference type="Proteomes" id="UP000291088">
    <property type="component" value="Unassembled WGS sequence"/>
</dbReference>
<dbReference type="Pfam" id="PF08241">
    <property type="entry name" value="Methyltransf_11"/>
    <property type="match status" value="1"/>
</dbReference>
<name>A0A4V1RQ90_9HYPH</name>
<dbReference type="SUPFAM" id="SSF53335">
    <property type="entry name" value="S-adenosyl-L-methionine-dependent methyltransferases"/>
    <property type="match status" value="1"/>
</dbReference>
<dbReference type="PANTHER" id="PTHR44068">
    <property type="entry name" value="ZGC:194242"/>
    <property type="match status" value="1"/>
</dbReference>
<feature type="domain" description="Methyltransferase type 11" evidence="2">
    <location>
        <begin position="87"/>
        <end position="182"/>
    </location>
</feature>
<evidence type="ECO:0000313" key="3">
    <source>
        <dbReference type="EMBL" id="RYC12027.1"/>
    </source>
</evidence>
<dbReference type="RefSeq" id="WP_129332456.1">
    <property type="nucleotide sequence ID" value="NZ_SDVB01000238.1"/>
</dbReference>
<protein>
    <submittedName>
        <fullName evidence="3">Class I SAM-dependent methyltransferase</fullName>
    </submittedName>
</protein>